<evidence type="ECO:0000313" key="1">
    <source>
        <dbReference type="EMBL" id="KAE8389651.1"/>
    </source>
</evidence>
<name>A0A5N7C6B1_PETAA</name>
<dbReference type="EMBL" id="ML735263">
    <property type="protein sequence ID" value="KAE8389651.1"/>
    <property type="molecule type" value="Genomic_DNA"/>
</dbReference>
<reference evidence="1" key="1">
    <citation type="submission" date="2019-04" db="EMBL/GenBank/DDBJ databases">
        <title>Friends and foes A comparative genomics studyof 23 Aspergillus species from section Flavi.</title>
        <authorList>
            <consortium name="DOE Joint Genome Institute"/>
            <person name="Kjaerbolling I."/>
            <person name="Vesth T."/>
            <person name="Frisvad J.C."/>
            <person name="Nybo J.L."/>
            <person name="Theobald S."/>
            <person name="Kildgaard S."/>
            <person name="Isbrandt T."/>
            <person name="Kuo A."/>
            <person name="Sato A."/>
            <person name="Lyhne E.K."/>
            <person name="Kogle M.E."/>
            <person name="Wiebenga A."/>
            <person name="Kun R.S."/>
            <person name="Lubbers R.J."/>
            <person name="Makela M.R."/>
            <person name="Barry K."/>
            <person name="Chovatia M."/>
            <person name="Clum A."/>
            <person name="Daum C."/>
            <person name="Haridas S."/>
            <person name="He G."/>
            <person name="LaButti K."/>
            <person name="Lipzen A."/>
            <person name="Mondo S."/>
            <person name="Riley R."/>
            <person name="Salamov A."/>
            <person name="Simmons B.A."/>
            <person name="Magnuson J.K."/>
            <person name="Henrissat B."/>
            <person name="Mortensen U.H."/>
            <person name="Larsen T.O."/>
            <person name="Devries R.P."/>
            <person name="Grigoriev I.V."/>
            <person name="Machida M."/>
            <person name="Baker S.E."/>
            <person name="Andersen M.R."/>
        </authorList>
    </citation>
    <scope>NUCLEOTIDE SEQUENCE [LARGE SCALE GENOMIC DNA]</scope>
    <source>
        <strain evidence="1">IBT 14317</strain>
    </source>
</reference>
<protein>
    <submittedName>
        <fullName evidence="1">Uncharacterized protein</fullName>
    </submittedName>
</protein>
<dbReference type="Proteomes" id="UP000326877">
    <property type="component" value="Unassembled WGS sequence"/>
</dbReference>
<accession>A0A5N7C6B1</accession>
<organism evidence="1">
    <name type="scientific">Petromyces alliaceus</name>
    <name type="common">Aspergillus alliaceus</name>
    <dbReference type="NCBI Taxonomy" id="209559"/>
    <lineage>
        <taxon>Eukaryota</taxon>
        <taxon>Fungi</taxon>
        <taxon>Dikarya</taxon>
        <taxon>Ascomycota</taxon>
        <taxon>Pezizomycotina</taxon>
        <taxon>Eurotiomycetes</taxon>
        <taxon>Eurotiomycetidae</taxon>
        <taxon>Eurotiales</taxon>
        <taxon>Aspergillaceae</taxon>
        <taxon>Aspergillus</taxon>
        <taxon>Aspergillus subgen. Circumdati</taxon>
    </lineage>
</organism>
<sequence length="55" mass="6109">MSIWTAIGGRRCQGLSFPGLGAETPVLRLYDRLRITAFKTLGVSTTYVMISSMVW</sequence>
<gene>
    <name evidence="1" type="ORF">BDV23DRAFT_156941</name>
</gene>
<dbReference type="AlphaFoldDB" id="A0A5N7C6B1"/>
<proteinExistence type="predicted"/>